<evidence type="ECO:0000259" key="4">
    <source>
        <dbReference type="SMART" id="SM00861"/>
    </source>
</evidence>
<evidence type="ECO:0000256" key="3">
    <source>
        <dbReference type="ARBA" id="ARBA00023052"/>
    </source>
</evidence>
<dbReference type="InterPro" id="IPR029061">
    <property type="entry name" value="THDP-binding"/>
</dbReference>
<comment type="similarity">
    <text evidence="2">Belongs to the transketolase family.</text>
</comment>
<dbReference type="InterPro" id="IPR051157">
    <property type="entry name" value="PDH/Transketolase"/>
</dbReference>
<evidence type="ECO:0000256" key="1">
    <source>
        <dbReference type="ARBA" id="ARBA00001964"/>
    </source>
</evidence>
<proteinExistence type="inferred from homology"/>
<dbReference type="EMBL" id="LAZR01006583">
    <property type="protein sequence ID" value="KKM91091.1"/>
    <property type="molecule type" value="Genomic_DNA"/>
</dbReference>
<dbReference type="CDD" id="cd07033">
    <property type="entry name" value="TPP_PYR_DXS_TK_like"/>
    <property type="match status" value="1"/>
</dbReference>
<dbReference type="Gene3D" id="3.40.50.920">
    <property type="match status" value="1"/>
</dbReference>
<dbReference type="AlphaFoldDB" id="A0A0F9LVG4"/>
<feature type="domain" description="Transketolase-like pyrimidine-binding" evidence="4">
    <location>
        <begin position="9"/>
        <end position="180"/>
    </location>
</feature>
<protein>
    <recommendedName>
        <fullName evidence="4">Transketolase-like pyrimidine-binding domain-containing protein</fullName>
    </recommendedName>
</protein>
<dbReference type="PANTHER" id="PTHR43825">
    <property type="entry name" value="PYRUVATE DEHYDROGENASE E1 COMPONENT"/>
    <property type="match status" value="1"/>
</dbReference>
<name>A0A0F9LVG4_9ZZZZ</name>
<organism evidence="5">
    <name type="scientific">marine sediment metagenome</name>
    <dbReference type="NCBI Taxonomy" id="412755"/>
    <lineage>
        <taxon>unclassified sequences</taxon>
        <taxon>metagenomes</taxon>
        <taxon>ecological metagenomes</taxon>
    </lineage>
</organism>
<dbReference type="InterPro" id="IPR009014">
    <property type="entry name" value="Transketo_C/PFOR_II"/>
</dbReference>
<dbReference type="InterPro" id="IPR033248">
    <property type="entry name" value="Transketolase_C"/>
</dbReference>
<keyword evidence="3" id="KW-0786">Thiamine pyrophosphate</keyword>
<dbReference type="FunFam" id="3.40.50.970:FF:000129">
    <property type="entry name" value="Transketolase"/>
    <property type="match status" value="1"/>
</dbReference>
<gene>
    <name evidence="5" type="ORF">LCGC14_1232030</name>
</gene>
<dbReference type="PANTHER" id="PTHR43825:SF1">
    <property type="entry name" value="TRANSKETOLASE-LIKE PYRIMIDINE-BINDING DOMAIN-CONTAINING PROTEIN"/>
    <property type="match status" value="1"/>
</dbReference>
<accession>A0A0F9LVG4</accession>
<evidence type="ECO:0000256" key="2">
    <source>
        <dbReference type="ARBA" id="ARBA00007131"/>
    </source>
</evidence>
<dbReference type="SUPFAM" id="SSF52922">
    <property type="entry name" value="TK C-terminal domain-like"/>
    <property type="match status" value="1"/>
</dbReference>
<dbReference type="SMART" id="SM00861">
    <property type="entry name" value="Transket_pyr"/>
    <property type="match status" value="1"/>
</dbReference>
<sequence>MTTVEPQMTDMRTEYGKTLIEIGKENPNVVVLGADTTDSLKTAGFGKEFPNRFFNVGIAEANLVSVAAGLAMSGKTSFASTYAIFLPGRAVDQIRNAIAYPSRGDKKGLNVKLVVSHGGLSVGADGGSHQQIEDIAILRAIPNMKVLIPADTVAVKKLTWIISQQYGPFYMRMARSKTPVIHQDSQEFTIGKGITLADGSDCTIAACGITVKMALEAAESLKQEGISCRVIDMFSIKPIDAELLEKAARETGSIVTCEEHNILGGMGSAVAEVVSERYPVPIKRIGAQDMFGESCRDKEIPLLFEKHGISSINIAKTVKELRSKTS</sequence>
<dbReference type="SUPFAM" id="SSF52518">
    <property type="entry name" value="Thiamin diphosphate-binding fold (THDP-binding)"/>
    <property type="match status" value="1"/>
</dbReference>
<comment type="caution">
    <text evidence="5">The sequence shown here is derived from an EMBL/GenBank/DDBJ whole genome shotgun (WGS) entry which is preliminary data.</text>
</comment>
<evidence type="ECO:0000313" key="5">
    <source>
        <dbReference type="EMBL" id="KKM91091.1"/>
    </source>
</evidence>
<dbReference type="Pfam" id="PF02779">
    <property type="entry name" value="Transket_pyr"/>
    <property type="match status" value="1"/>
</dbReference>
<dbReference type="Pfam" id="PF02780">
    <property type="entry name" value="Transketolase_C"/>
    <property type="match status" value="1"/>
</dbReference>
<dbReference type="Gene3D" id="3.40.50.970">
    <property type="match status" value="1"/>
</dbReference>
<reference evidence="5" key="1">
    <citation type="journal article" date="2015" name="Nature">
        <title>Complex archaea that bridge the gap between prokaryotes and eukaryotes.</title>
        <authorList>
            <person name="Spang A."/>
            <person name="Saw J.H."/>
            <person name="Jorgensen S.L."/>
            <person name="Zaremba-Niedzwiedzka K."/>
            <person name="Martijn J."/>
            <person name="Lind A.E."/>
            <person name="van Eijk R."/>
            <person name="Schleper C."/>
            <person name="Guy L."/>
            <person name="Ettema T.J."/>
        </authorList>
    </citation>
    <scope>NUCLEOTIDE SEQUENCE</scope>
</reference>
<dbReference type="InterPro" id="IPR005475">
    <property type="entry name" value="Transketolase-like_Pyr-bd"/>
</dbReference>
<comment type="cofactor">
    <cofactor evidence="1">
        <name>thiamine diphosphate</name>
        <dbReference type="ChEBI" id="CHEBI:58937"/>
    </cofactor>
</comment>